<feature type="region of interest" description="Disordered" evidence="1">
    <location>
        <begin position="109"/>
        <end position="132"/>
    </location>
</feature>
<organism evidence="3 4">
    <name type="scientific">Moorena producens (strain JHB)</name>
    <dbReference type="NCBI Taxonomy" id="1454205"/>
    <lineage>
        <taxon>Bacteria</taxon>
        <taxon>Bacillati</taxon>
        <taxon>Cyanobacteriota</taxon>
        <taxon>Cyanophyceae</taxon>
        <taxon>Coleofasciculales</taxon>
        <taxon>Coleofasciculaceae</taxon>
        <taxon>Moorena</taxon>
    </lineage>
</organism>
<dbReference type="Proteomes" id="UP000176944">
    <property type="component" value="Chromosome"/>
</dbReference>
<feature type="region of interest" description="Disordered" evidence="1">
    <location>
        <begin position="1"/>
        <end position="26"/>
    </location>
</feature>
<dbReference type="InterPro" id="IPR003593">
    <property type="entry name" value="AAA+_ATPase"/>
</dbReference>
<gene>
    <name evidence="3" type="ORF">BJP36_03330</name>
</gene>
<dbReference type="Gene3D" id="3.40.50.300">
    <property type="entry name" value="P-loop containing nucleotide triphosphate hydrolases"/>
    <property type="match status" value="1"/>
</dbReference>
<name>A0A1D9FUZ2_MOOP1</name>
<evidence type="ECO:0000313" key="4">
    <source>
        <dbReference type="Proteomes" id="UP000176944"/>
    </source>
</evidence>
<protein>
    <submittedName>
        <fullName evidence="3">MoxR family ATPase</fullName>
    </submittedName>
</protein>
<dbReference type="AlphaFoldDB" id="A0A1D9FUZ2"/>
<dbReference type="PANTHER" id="PTHR42759">
    <property type="entry name" value="MOXR FAMILY PROTEIN"/>
    <property type="match status" value="1"/>
</dbReference>
<feature type="compositionally biased region" description="Polar residues" evidence="1">
    <location>
        <begin position="109"/>
        <end position="125"/>
    </location>
</feature>
<dbReference type="CDD" id="cd00009">
    <property type="entry name" value="AAA"/>
    <property type="match status" value="1"/>
</dbReference>
<dbReference type="GO" id="GO:0016887">
    <property type="term" value="F:ATP hydrolysis activity"/>
    <property type="evidence" value="ECO:0007669"/>
    <property type="project" value="InterPro"/>
</dbReference>
<proteinExistence type="predicted"/>
<dbReference type="InterPro" id="IPR003959">
    <property type="entry name" value="ATPase_AAA_core"/>
</dbReference>
<dbReference type="PANTHER" id="PTHR42759:SF1">
    <property type="entry name" value="MAGNESIUM-CHELATASE SUBUNIT CHLD"/>
    <property type="match status" value="1"/>
</dbReference>
<dbReference type="SUPFAM" id="SSF52540">
    <property type="entry name" value="P-loop containing nucleoside triphosphate hydrolases"/>
    <property type="match status" value="1"/>
</dbReference>
<reference evidence="4" key="1">
    <citation type="submission" date="2016-10" db="EMBL/GenBank/DDBJ databases">
        <title>Comparative genomics uncovers the prolific and rare metabolic potential of the cyanobacterial genus Moorea.</title>
        <authorList>
            <person name="Leao T."/>
            <person name="Castelao G."/>
            <person name="Korobeynikov A."/>
            <person name="Monroe E.A."/>
            <person name="Podell S."/>
            <person name="Glukhov E."/>
            <person name="Allen E."/>
            <person name="Gerwick W.H."/>
            <person name="Gerwick L."/>
        </authorList>
    </citation>
    <scope>NUCLEOTIDE SEQUENCE [LARGE SCALE GENOMIC DNA]</scope>
    <source>
        <strain evidence="4">JHB</strain>
    </source>
</reference>
<evidence type="ECO:0000256" key="1">
    <source>
        <dbReference type="SAM" id="MobiDB-lite"/>
    </source>
</evidence>
<dbReference type="GO" id="GO:0005524">
    <property type="term" value="F:ATP binding"/>
    <property type="evidence" value="ECO:0007669"/>
    <property type="project" value="InterPro"/>
</dbReference>
<evidence type="ECO:0000313" key="3">
    <source>
        <dbReference type="EMBL" id="AOY79084.1"/>
    </source>
</evidence>
<feature type="domain" description="AAA+ ATPase" evidence="2">
    <location>
        <begin position="48"/>
        <end position="224"/>
    </location>
</feature>
<dbReference type="InterPro" id="IPR027417">
    <property type="entry name" value="P-loop_NTPase"/>
</dbReference>
<dbReference type="InterPro" id="IPR050764">
    <property type="entry name" value="CbbQ/NirQ/NorQ/GpvN"/>
</dbReference>
<dbReference type="SMART" id="SM00382">
    <property type="entry name" value="AAA"/>
    <property type="match status" value="1"/>
</dbReference>
<evidence type="ECO:0000259" key="2">
    <source>
        <dbReference type="SMART" id="SM00382"/>
    </source>
</evidence>
<dbReference type="EMBL" id="CP017708">
    <property type="protein sequence ID" value="AOY79084.1"/>
    <property type="molecule type" value="Genomic_DNA"/>
</dbReference>
<dbReference type="Pfam" id="PF00004">
    <property type="entry name" value="AAA"/>
    <property type="match status" value="1"/>
</dbReference>
<sequence>MNPPKYIFQGDSKNRPTPKKCHPDSPTELEPYIADSELIEAVNLAIILQRPLLIEGESGCGKTRLAVAVAYELGLPFYRWDIRSTTKVQEGLYEYDAILRLHDVQTQNLTPSINPKTGQPRNPKQPNDYRELGPLGKAFQSHDYPAVLLIDEIDKADVDFPNDLLSILDKPWKFFIRETGETIEANQEQLPIIIITSNKEKGSLPSPFLRRCLYHYVRFPSQPEELEKIVKVHYQQKQKPETMAMPKSDLVKTAVAKFLEIRQDKSLFKLPGTSEFLDWLAALHHFKSEPYPVTKLQQDKTIPYRDLVFKLRQDWQNPNYAPS</sequence>
<accession>A0A1D9FUZ2</accession>